<name>A0A2N6CSR3_9GAMM</name>
<proteinExistence type="inferred from homology"/>
<dbReference type="InterPro" id="IPR005628">
    <property type="entry name" value="GspK"/>
</dbReference>
<feature type="transmembrane region" description="Helical" evidence="10">
    <location>
        <begin position="23"/>
        <end position="45"/>
    </location>
</feature>
<keyword evidence="8 10" id="KW-1133">Transmembrane helix</keyword>
<keyword evidence="4" id="KW-1003">Cell membrane</keyword>
<evidence type="ECO:0000256" key="9">
    <source>
        <dbReference type="ARBA" id="ARBA00023136"/>
    </source>
</evidence>
<dbReference type="PANTHER" id="PTHR38831">
    <property type="entry name" value="TYPE II SECRETION SYSTEM PROTEIN K"/>
    <property type="match status" value="1"/>
</dbReference>
<dbReference type="EMBL" id="PKUN01000027">
    <property type="protein sequence ID" value="PLX60153.1"/>
    <property type="molecule type" value="Genomic_DNA"/>
</dbReference>
<feature type="domain" description="T2SS protein K first SAM-like" evidence="11">
    <location>
        <begin position="116"/>
        <end position="195"/>
    </location>
</feature>
<dbReference type="InterPro" id="IPR038072">
    <property type="entry name" value="GspK_central_sf"/>
</dbReference>
<gene>
    <name evidence="12" type="ORF">C0630_16655</name>
</gene>
<sequence>MGLEKTTSIAPGFRPMWNIHETGVALIAVLWILAILTIVVTGIAAQTRTEQRLARNLLASEQAYHAAEGGIYYAIHQLSGDQGGSGKKLVLSTLRVGGALVTTEVTDERGKIDLNTAPDELIRGLIQAAGVELDEASRLTDAILDWRDGDSLRRLHGAEDADYRLAGLNYEAKDAEFDSVDELQRVLDMPPEGFELVRGGFTIQTHAPDINPMVAAPLVLAAIPGMTEELVSEYIEAREASRAEGLPAPAFPLGGSPYITFENGPAYRVDARAEIPSRAVARICSVVVADRRRGPADFSIIAWSSSPY</sequence>
<dbReference type="Pfam" id="PF21687">
    <property type="entry name" value="T2SSK_1st"/>
    <property type="match status" value="1"/>
</dbReference>
<reference evidence="12 13" key="1">
    <citation type="submission" date="2017-11" db="EMBL/GenBank/DDBJ databases">
        <title>Genome-resolved metagenomics identifies genetic mobility, metabolic interactions, and unexpected diversity in perchlorate-reducing communities.</title>
        <authorList>
            <person name="Barnum T.P."/>
            <person name="Figueroa I.A."/>
            <person name="Carlstrom C.I."/>
            <person name="Lucas L.N."/>
            <person name="Engelbrektson A.L."/>
            <person name="Coates J.D."/>
        </authorList>
    </citation>
    <scope>NUCLEOTIDE SEQUENCE [LARGE SCALE GENOMIC DNA]</scope>
    <source>
        <strain evidence="12">BM301</strain>
    </source>
</reference>
<dbReference type="AlphaFoldDB" id="A0A2N6CSR3"/>
<evidence type="ECO:0000313" key="13">
    <source>
        <dbReference type="Proteomes" id="UP000235015"/>
    </source>
</evidence>
<dbReference type="Proteomes" id="UP000235015">
    <property type="component" value="Unassembled WGS sequence"/>
</dbReference>
<dbReference type="PANTHER" id="PTHR38831:SF2">
    <property type="entry name" value="TYPE II SECRETION SYSTEM PROTEIN K"/>
    <property type="match status" value="1"/>
</dbReference>
<dbReference type="InterPro" id="IPR049031">
    <property type="entry name" value="T2SSK_SAM-like_1st"/>
</dbReference>
<dbReference type="GO" id="GO:0009306">
    <property type="term" value="P:protein secretion"/>
    <property type="evidence" value="ECO:0007669"/>
    <property type="project" value="InterPro"/>
</dbReference>
<dbReference type="Gene3D" id="1.10.40.60">
    <property type="entry name" value="EpsJ-like"/>
    <property type="match status" value="1"/>
</dbReference>
<comment type="similarity">
    <text evidence="2">Belongs to the GSP K family.</text>
</comment>
<evidence type="ECO:0000256" key="4">
    <source>
        <dbReference type="ARBA" id="ARBA00022475"/>
    </source>
</evidence>
<keyword evidence="3" id="KW-0813">Transport</keyword>
<evidence type="ECO:0000256" key="7">
    <source>
        <dbReference type="ARBA" id="ARBA00022927"/>
    </source>
</evidence>
<organism evidence="12 13">
    <name type="scientific">Sedimenticola selenatireducens</name>
    <dbReference type="NCBI Taxonomy" id="191960"/>
    <lineage>
        <taxon>Bacteria</taxon>
        <taxon>Pseudomonadati</taxon>
        <taxon>Pseudomonadota</taxon>
        <taxon>Gammaproteobacteria</taxon>
        <taxon>Chromatiales</taxon>
        <taxon>Sedimenticolaceae</taxon>
        <taxon>Sedimenticola</taxon>
    </lineage>
</organism>
<keyword evidence="5" id="KW-0997">Cell inner membrane</keyword>
<evidence type="ECO:0000256" key="8">
    <source>
        <dbReference type="ARBA" id="ARBA00022989"/>
    </source>
</evidence>
<dbReference type="SUPFAM" id="SSF158544">
    <property type="entry name" value="GspK insert domain-like"/>
    <property type="match status" value="1"/>
</dbReference>
<evidence type="ECO:0000256" key="3">
    <source>
        <dbReference type="ARBA" id="ARBA00022448"/>
    </source>
</evidence>
<evidence type="ECO:0000256" key="6">
    <source>
        <dbReference type="ARBA" id="ARBA00022692"/>
    </source>
</evidence>
<dbReference type="GO" id="GO:0005886">
    <property type="term" value="C:plasma membrane"/>
    <property type="evidence" value="ECO:0007669"/>
    <property type="project" value="UniProtKB-SubCell"/>
</dbReference>
<keyword evidence="7" id="KW-0653">Protein transport</keyword>
<evidence type="ECO:0000256" key="5">
    <source>
        <dbReference type="ARBA" id="ARBA00022519"/>
    </source>
</evidence>
<evidence type="ECO:0000256" key="1">
    <source>
        <dbReference type="ARBA" id="ARBA00004533"/>
    </source>
</evidence>
<accession>A0A2N6CSR3</accession>
<evidence type="ECO:0000256" key="2">
    <source>
        <dbReference type="ARBA" id="ARBA00007246"/>
    </source>
</evidence>
<evidence type="ECO:0000259" key="11">
    <source>
        <dbReference type="Pfam" id="PF21687"/>
    </source>
</evidence>
<comment type="subcellular location">
    <subcellularLocation>
        <location evidence="1">Cell inner membrane</location>
    </subcellularLocation>
</comment>
<keyword evidence="9 10" id="KW-0472">Membrane</keyword>
<evidence type="ECO:0000256" key="10">
    <source>
        <dbReference type="SAM" id="Phobius"/>
    </source>
</evidence>
<keyword evidence="6 10" id="KW-0812">Transmembrane</keyword>
<protein>
    <submittedName>
        <fullName evidence="12">General secretion pathway protein GspK</fullName>
    </submittedName>
</protein>
<evidence type="ECO:0000313" key="12">
    <source>
        <dbReference type="EMBL" id="PLX60153.1"/>
    </source>
</evidence>
<comment type="caution">
    <text evidence="12">The sequence shown here is derived from an EMBL/GenBank/DDBJ whole genome shotgun (WGS) entry which is preliminary data.</text>
</comment>